<feature type="non-terminal residue" evidence="2">
    <location>
        <position position="1"/>
    </location>
</feature>
<reference evidence="2 3" key="1">
    <citation type="submission" date="2018-11" db="EMBL/GenBank/DDBJ databases">
        <authorList>
            <consortium name="Pathogen Informatics"/>
        </authorList>
    </citation>
    <scope>NUCLEOTIDE SEQUENCE [LARGE SCALE GENOMIC DNA]</scope>
    <source>
        <strain evidence="2 3">Zambia</strain>
    </source>
</reference>
<evidence type="ECO:0000313" key="3">
    <source>
        <dbReference type="Proteomes" id="UP000277204"/>
    </source>
</evidence>
<accession>A0A183MET5</accession>
<feature type="compositionally biased region" description="Low complexity" evidence="1">
    <location>
        <begin position="464"/>
        <end position="480"/>
    </location>
</feature>
<keyword evidence="3" id="KW-1185">Reference proteome</keyword>
<evidence type="ECO:0000313" key="2">
    <source>
        <dbReference type="EMBL" id="VDP16117.1"/>
    </source>
</evidence>
<sequence>ASIAPPKESLIQYVVNVYSHLTNTYSVQRKINYLISIFNYIRKSIYNLKSDQELDANSLSTEDLHAYYAWVFARSGLLLTSLNPTNNHDIGLQTTSLTNSNNNINKSIICPAALQADYLDGVLNTPQLNDQATGLNDLFGSLYWIWNDKNALYQSHESSPLTQQKLLNTEQQNASSYSINKQESQLITQDESLQNMVNSFNLGSSKYIPYQHKQDHSTSMEHKNSSNSLFRLTTEFSRRRIIPPRRRKTVTGVNLPKIPNIEHSNEIKSSPTKIQHNVKHLTADSSMNTTRQYSNLSKPQSISHLTLNEDHFSPVPLNQNNNNNNTLSRWRPWIAQPTLLTHSTSTCPLPVQSSSLSSTANLQMSSTSPVHANTANCLQVLVMNEETNQLQALNYPIRPNMTARELKIQLEDELRIAEYTSLNSDISYSAHLLPTTMTMVTSSRSQTGTPNSLKDHETLPFKSHVSISSHSDSTTSSSSDFRSRTVSHRTGKSNRNRAAWWTMCGSNGQSKHQLVVPVQDSACKNTTECHENSGLHKPVLVYKRKSGYFALSDRLLGSGLKFIQQQNLELPSSEQS</sequence>
<dbReference type="EMBL" id="UZAI01016794">
    <property type="protein sequence ID" value="VDP16117.1"/>
    <property type="molecule type" value="Genomic_DNA"/>
</dbReference>
<evidence type="ECO:0000256" key="1">
    <source>
        <dbReference type="SAM" id="MobiDB-lite"/>
    </source>
</evidence>
<organism evidence="2 3">
    <name type="scientific">Schistosoma margrebowiei</name>
    <dbReference type="NCBI Taxonomy" id="48269"/>
    <lineage>
        <taxon>Eukaryota</taxon>
        <taxon>Metazoa</taxon>
        <taxon>Spiralia</taxon>
        <taxon>Lophotrochozoa</taxon>
        <taxon>Platyhelminthes</taxon>
        <taxon>Trematoda</taxon>
        <taxon>Digenea</taxon>
        <taxon>Strigeidida</taxon>
        <taxon>Schistosomatoidea</taxon>
        <taxon>Schistosomatidae</taxon>
        <taxon>Schistosoma</taxon>
    </lineage>
</organism>
<dbReference type="Proteomes" id="UP000277204">
    <property type="component" value="Unassembled WGS sequence"/>
</dbReference>
<name>A0A183MET5_9TREM</name>
<dbReference type="AlphaFoldDB" id="A0A183MET5"/>
<protein>
    <submittedName>
        <fullName evidence="2">Uncharacterized protein</fullName>
    </submittedName>
</protein>
<dbReference type="STRING" id="48269.A0A183MET5"/>
<proteinExistence type="predicted"/>
<gene>
    <name evidence="2" type="ORF">SMRZ_LOCUS14560</name>
</gene>
<feature type="region of interest" description="Disordered" evidence="1">
    <location>
        <begin position="464"/>
        <end position="493"/>
    </location>
</feature>